<evidence type="ECO:0000256" key="1">
    <source>
        <dbReference type="SAM" id="MobiDB-lite"/>
    </source>
</evidence>
<dbReference type="AlphaFoldDB" id="A0A0W0XPL1"/>
<dbReference type="OrthoDB" id="9809781at2"/>
<evidence type="ECO:0000313" key="3">
    <source>
        <dbReference type="Proteomes" id="UP000054618"/>
    </source>
</evidence>
<organism evidence="2 3">
    <name type="scientific">Legionella quinlivanii</name>
    <dbReference type="NCBI Taxonomy" id="45073"/>
    <lineage>
        <taxon>Bacteria</taxon>
        <taxon>Pseudomonadati</taxon>
        <taxon>Pseudomonadota</taxon>
        <taxon>Gammaproteobacteria</taxon>
        <taxon>Legionellales</taxon>
        <taxon>Legionellaceae</taxon>
        <taxon>Legionella</taxon>
    </lineage>
</organism>
<feature type="region of interest" description="Disordered" evidence="1">
    <location>
        <begin position="20"/>
        <end position="41"/>
    </location>
</feature>
<reference evidence="2 3" key="1">
    <citation type="submission" date="2015-11" db="EMBL/GenBank/DDBJ databases">
        <title>Genomic analysis of 38 Legionella species identifies large and diverse effector repertoires.</title>
        <authorList>
            <person name="Burstein D."/>
            <person name="Amaro F."/>
            <person name="Zusman T."/>
            <person name="Lifshitz Z."/>
            <person name="Cohen O."/>
            <person name="Gilbert J.A."/>
            <person name="Pupko T."/>
            <person name="Shuman H.A."/>
            <person name="Segal G."/>
        </authorList>
    </citation>
    <scope>NUCLEOTIDE SEQUENCE [LARGE SCALE GENOMIC DNA]</scope>
    <source>
        <strain evidence="2 3">CDC#1442-AUS-E</strain>
    </source>
</reference>
<gene>
    <name evidence="2" type="ORF">Lqui_2442</name>
</gene>
<feature type="non-terminal residue" evidence="2">
    <location>
        <position position="279"/>
    </location>
</feature>
<keyword evidence="3" id="KW-1185">Reference proteome</keyword>
<dbReference type="EMBL" id="LNYS01000022">
    <property type="protein sequence ID" value="KTD46517.1"/>
    <property type="molecule type" value="Genomic_DNA"/>
</dbReference>
<protein>
    <submittedName>
        <fullName evidence="2">Uncharacterized protein</fullName>
    </submittedName>
</protein>
<evidence type="ECO:0000313" key="2">
    <source>
        <dbReference type="EMBL" id="KTD46517.1"/>
    </source>
</evidence>
<accession>A0A0W0XPL1</accession>
<dbReference type="STRING" id="45073.Lqui_2442"/>
<proteinExistence type="predicted"/>
<sequence>MDSNLNFTIQTLPGVSTTFNTINNSTQAGTHGTGGPGGSDGTDGSALGNSIFLRTGSSLTFMAENTGDLLTLGTQVAFTDDTIFGAGGTSVNIKGNGTVAYYGTSDYQGTVVINNANFKVNGLIDQALVFVCRNSNFSAQRGTLSGSGTLTGNVFANSGTISPDPGGTLHLGSLTLNEASSGALGSLVHIDINSNGSSLVAISGSASLAGTLEINLAPDTPPGQYTLLTSSGITGSFSSVTFTGNTLKTPIYSIAYLPVGAPAFVQFNFMGYPSPPPPP</sequence>
<feature type="compositionally biased region" description="Gly residues" evidence="1">
    <location>
        <begin position="31"/>
        <end position="41"/>
    </location>
</feature>
<comment type="caution">
    <text evidence="2">The sequence shown here is derived from an EMBL/GenBank/DDBJ whole genome shotgun (WGS) entry which is preliminary data.</text>
</comment>
<name>A0A0W0XPL1_9GAMM</name>
<dbReference type="Proteomes" id="UP000054618">
    <property type="component" value="Unassembled WGS sequence"/>
</dbReference>